<evidence type="ECO:0000313" key="2">
    <source>
        <dbReference type="Proteomes" id="UP001162483"/>
    </source>
</evidence>
<sequence>MKVFTPERSRFSALNVTNVSVLRKILLDI</sequence>
<dbReference type="EMBL" id="CATNWA010017441">
    <property type="protein sequence ID" value="CAI9600564.1"/>
    <property type="molecule type" value="Genomic_DNA"/>
</dbReference>
<dbReference type="Proteomes" id="UP001162483">
    <property type="component" value="Unassembled WGS sequence"/>
</dbReference>
<protein>
    <submittedName>
        <fullName evidence="1">Uncharacterized protein</fullName>
    </submittedName>
</protein>
<gene>
    <name evidence="1" type="ORF">SPARVUS_LOCUS12785614</name>
</gene>
<proteinExistence type="predicted"/>
<evidence type="ECO:0000313" key="1">
    <source>
        <dbReference type="EMBL" id="CAI9600564.1"/>
    </source>
</evidence>
<name>A0ABN9FUG3_9NEOB</name>
<reference evidence="1" key="1">
    <citation type="submission" date="2023-05" db="EMBL/GenBank/DDBJ databases">
        <authorList>
            <person name="Stuckert A."/>
        </authorList>
    </citation>
    <scope>NUCLEOTIDE SEQUENCE</scope>
</reference>
<accession>A0ABN9FUG3</accession>
<organism evidence="1 2">
    <name type="scientific">Staurois parvus</name>
    <dbReference type="NCBI Taxonomy" id="386267"/>
    <lineage>
        <taxon>Eukaryota</taxon>
        <taxon>Metazoa</taxon>
        <taxon>Chordata</taxon>
        <taxon>Craniata</taxon>
        <taxon>Vertebrata</taxon>
        <taxon>Euteleostomi</taxon>
        <taxon>Amphibia</taxon>
        <taxon>Batrachia</taxon>
        <taxon>Anura</taxon>
        <taxon>Neobatrachia</taxon>
        <taxon>Ranoidea</taxon>
        <taxon>Ranidae</taxon>
        <taxon>Staurois</taxon>
    </lineage>
</organism>
<comment type="caution">
    <text evidence="1">The sequence shown here is derived from an EMBL/GenBank/DDBJ whole genome shotgun (WGS) entry which is preliminary data.</text>
</comment>
<keyword evidence="2" id="KW-1185">Reference proteome</keyword>